<gene>
    <name evidence="1" type="ORF">J2W43_002762</name>
</gene>
<dbReference type="EMBL" id="JAVDVC010000005">
    <property type="protein sequence ID" value="MDR6958775.1"/>
    <property type="molecule type" value="Genomic_DNA"/>
</dbReference>
<dbReference type="Proteomes" id="UP001252613">
    <property type="component" value="Unassembled WGS sequence"/>
</dbReference>
<proteinExistence type="predicted"/>
<sequence length="41" mass="4403">MQNPICGSELARDDGGLFNIDSDWYTAIASKLAPTGFVPCQ</sequence>
<name>A0AAW8MAM4_9PSED</name>
<reference evidence="1" key="1">
    <citation type="submission" date="2023-07" db="EMBL/GenBank/DDBJ databases">
        <title>Sorghum-associated microbial communities from plants grown in Nebraska, USA.</title>
        <authorList>
            <person name="Schachtman D."/>
        </authorList>
    </citation>
    <scope>NUCLEOTIDE SEQUENCE</scope>
    <source>
        <strain evidence="1">3432</strain>
    </source>
</reference>
<protein>
    <submittedName>
        <fullName evidence="1">Uncharacterized protein</fullName>
    </submittedName>
</protein>
<evidence type="ECO:0000313" key="2">
    <source>
        <dbReference type="Proteomes" id="UP001252613"/>
    </source>
</evidence>
<comment type="caution">
    <text evidence="1">The sequence shown here is derived from an EMBL/GenBank/DDBJ whole genome shotgun (WGS) entry which is preliminary data.</text>
</comment>
<accession>A0AAW8MAM4</accession>
<dbReference type="AlphaFoldDB" id="A0AAW8MAM4"/>
<organism evidence="1 2">
    <name type="scientific">Pseudomonas brassicacearum</name>
    <dbReference type="NCBI Taxonomy" id="930166"/>
    <lineage>
        <taxon>Bacteria</taxon>
        <taxon>Pseudomonadati</taxon>
        <taxon>Pseudomonadota</taxon>
        <taxon>Gammaproteobacteria</taxon>
        <taxon>Pseudomonadales</taxon>
        <taxon>Pseudomonadaceae</taxon>
        <taxon>Pseudomonas</taxon>
    </lineage>
</organism>
<evidence type="ECO:0000313" key="1">
    <source>
        <dbReference type="EMBL" id="MDR6958775.1"/>
    </source>
</evidence>